<feature type="compositionally biased region" description="Low complexity" evidence="1">
    <location>
        <begin position="159"/>
        <end position="179"/>
    </location>
</feature>
<keyword evidence="2" id="KW-0472">Membrane</keyword>
<evidence type="ECO:0000313" key="3">
    <source>
        <dbReference type="EMBL" id="CCH70047.1"/>
    </source>
</evidence>
<comment type="caution">
    <text evidence="3">The sequence shown here is derived from an EMBL/GenBank/DDBJ whole genome shotgun (WGS) entry which is preliminary data.</text>
</comment>
<dbReference type="EMBL" id="CAIZ01000119">
    <property type="protein sequence ID" value="CCH70047.1"/>
    <property type="molecule type" value="Genomic_DNA"/>
</dbReference>
<evidence type="ECO:0000256" key="2">
    <source>
        <dbReference type="SAM" id="Phobius"/>
    </source>
</evidence>
<feature type="compositionally biased region" description="Basic and acidic residues" evidence="1">
    <location>
        <begin position="180"/>
        <end position="193"/>
    </location>
</feature>
<feature type="region of interest" description="Disordered" evidence="1">
    <location>
        <begin position="121"/>
        <end position="195"/>
    </location>
</feature>
<feature type="compositionally biased region" description="Pro residues" evidence="1">
    <location>
        <begin position="130"/>
        <end position="144"/>
    </location>
</feature>
<organism evidence="3 4">
    <name type="scientific">Phycicoccus elongatus Lp2</name>
    <dbReference type="NCBI Taxonomy" id="1193181"/>
    <lineage>
        <taxon>Bacteria</taxon>
        <taxon>Bacillati</taxon>
        <taxon>Actinomycetota</taxon>
        <taxon>Actinomycetes</taxon>
        <taxon>Micrococcales</taxon>
        <taxon>Intrasporangiaceae</taxon>
        <taxon>Phycicoccus</taxon>
    </lineage>
</organism>
<gene>
    <name evidence="3" type="ORF">BN10_50004</name>
</gene>
<proteinExistence type="predicted"/>
<evidence type="ECO:0000313" key="4">
    <source>
        <dbReference type="Proteomes" id="UP000013167"/>
    </source>
</evidence>
<keyword evidence="2" id="KW-0812">Transmembrane</keyword>
<feature type="transmembrane region" description="Helical" evidence="2">
    <location>
        <begin position="205"/>
        <end position="230"/>
    </location>
</feature>
<sequence>MVGALWFDAGMVSTGGEDALKRARTALASGRLTLARDILEDHVHLHRDAEAFKMLGEIRHRIGDLPGAGAAWFATSAKGPIVDEAVGAWRTKHDDDFAAMWATIPASARRGELTPKLAALKARAEAAAPSPEPSPSPSPSPSPAPASTARAKAPKKVAPEPAATAPPVAVPQARAADPVRAPRTDEAAADRSVPEAQSGFDAAKVIAWVLAALFVVCAVVGLITILQWLVPGT</sequence>
<dbReference type="HOGENOM" id="CLU_1432787_0_0_11"/>
<evidence type="ECO:0000256" key="1">
    <source>
        <dbReference type="SAM" id="MobiDB-lite"/>
    </source>
</evidence>
<keyword evidence="2" id="KW-1133">Transmembrane helix</keyword>
<dbReference type="Proteomes" id="UP000013167">
    <property type="component" value="Unassembled WGS sequence"/>
</dbReference>
<accession>N0DZQ7</accession>
<dbReference type="AlphaFoldDB" id="N0DZQ7"/>
<reference evidence="3 4" key="1">
    <citation type="journal article" date="2013" name="ISME J.">
        <title>A metabolic model for members of the genus Tetrasphaera involved in enhanced biological phosphorus removal.</title>
        <authorList>
            <person name="Kristiansen R."/>
            <person name="Nguyen H.T.T."/>
            <person name="Saunders A.M."/>
            <person name="Nielsen J.L."/>
            <person name="Wimmer R."/>
            <person name="Le V.Q."/>
            <person name="McIlroy S.J."/>
            <person name="Petrovski S."/>
            <person name="Seviour R.J."/>
            <person name="Calteau A."/>
            <person name="Nielsen K.L."/>
            <person name="Nielsen P.H."/>
        </authorList>
    </citation>
    <scope>NUCLEOTIDE SEQUENCE [LARGE SCALE GENOMIC DNA]</scope>
    <source>
        <strain evidence="3 4">Lp2</strain>
    </source>
</reference>
<protein>
    <submittedName>
        <fullName evidence="3">Uncharacterized protein</fullName>
    </submittedName>
</protein>
<keyword evidence="4" id="KW-1185">Reference proteome</keyword>
<name>N0DZQ7_9MICO</name>
<dbReference type="eggNOG" id="ENOG502ZQSD">
    <property type="taxonomic scope" value="Bacteria"/>
</dbReference>